<dbReference type="AlphaFoldDB" id="A0A7R8CH71"/>
<name>A0A7R8CH71_LEPSM</name>
<protein>
    <submittedName>
        <fullName evidence="2">(salmon louse) hypothetical protein</fullName>
    </submittedName>
</protein>
<dbReference type="EMBL" id="HG994592">
    <property type="protein sequence ID" value="CAF2821811.1"/>
    <property type="molecule type" value="Genomic_DNA"/>
</dbReference>
<accession>A0A7R8CH71</accession>
<organism evidence="2 3">
    <name type="scientific">Lepeophtheirus salmonis</name>
    <name type="common">Salmon louse</name>
    <name type="synonym">Caligus salmonis</name>
    <dbReference type="NCBI Taxonomy" id="72036"/>
    <lineage>
        <taxon>Eukaryota</taxon>
        <taxon>Metazoa</taxon>
        <taxon>Ecdysozoa</taxon>
        <taxon>Arthropoda</taxon>
        <taxon>Crustacea</taxon>
        <taxon>Multicrustacea</taxon>
        <taxon>Hexanauplia</taxon>
        <taxon>Copepoda</taxon>
        <taxon>Siphonostomatoida</taxon>
        <taxon>Caligidae</taxon>
        <taxon>Lepeophtheirus</taxon>
    </lineage>
</organism>
<sequence>MGDVLKSEARGRINTKHEPQEGDLPIFTSSDHCHVPATHKIKVKKLYNRLNVDTYMGRRIGSAGKVPRHPPSYVEAWHMVFQSSLECQHANPWKLIKSITEENGIKIGQCEQCSDTSISIEGTKLTLTERGSKPNSLRKQKSKIRQRNHQQKKNVKVYNGGEYDIQRMDNKKELVDNLPKGLSTTST</sequence>
<feature type="region of interest" description="Disordered" evidence="1">
    <location>
        <begin position="129"/>
        <end position="161"/>
    </location>
</feature>
<evidence type="ECO:0000313" key="3">
    <source>
        <dbReference type="Proteomes" id="UP000675881"/>
    </source>
</evidence>
<feature type="compositionally biased region" description="Basic and acidic residues" evidence="1">
    <location>
        <begin position="1"/>
        <end position="20"/>
    </location>
</feature>
<feature type="compositionally biased region" description="Basic residues" evidence="1">
    <location>
        <begin position="136"/>
        <end position="155"/>
    </location>
</feature>
<dbReference type="Proteomes" id="UP000675881">
    <property type="component" value="Chromosome 13"/>
</dbReference>
<evidence type="ECO:0000256" key="1">
    <source>
        <dbReference type="SAM" id="MobiDB-lite"/>
    </source>
</evidence>
<reference evidence="2" key="1">
    <citation type="submission" date="2021-02" db="EMBL/GenBank/DDBJ databases">
        <authorList>
            <person name="Bekaert M."/>
        </authorList>
    </citation>
    <scope>NUCLEOTIDE SEQUENCE</scope>
    <source>
        <strain evidence="2">IoA-00</strain>
    </source>
</reference>
<proteinExistence type="predicted"/>
<evidence type="ECO:0000313" key="2">
    <source>
        <dbReference type="EMBL" id="CAF2821811.1"/>
    </source>
</evidence>
<gene>
    <name evidence="2" type="ORF">LSAA_4051</name>
</gene>
<keyword evidence="3" id="KW-1185">Reference proteome</keyword>
<feature type="region of interest" description="Disordered" evidence="1">
    <location>
        <begin position="1"/>
        <end position="25"/>
    </location>
</feature>